<dbReference type="PANTHER" id="PTHR12992">
    <property type="entry name" value="NUDIX HYDROLASE"/>
    <property type="match status" value="1"/>
</dbReference>
<dbReference type="PANTHER" id="PTHR12992:SF41">
    <property type="entry name" value="NUDIX HYDROLASE 11"/>
    <property type="match status" value="1"/>
</dbReference>
<reference evidence="1" key="1">
    <citation type="submission" date="2022-10" db="EMBL/GenBank/DDBJ databases">
        <authorList>
            <person name="Hyden B.L."/>
            <person name="Feng K."/>
            <person name="Yates T."/>
            <person name="Jawdy S."/>
            <person name="Smart L.B."/>
            <person name="Muchero W."/>
        </authorList>
    </citation>
    <scope>NUCLEOTIDE SEQUENCE</scope>
    <source>
        <tissue evidence="1">Shoot tip</tissue>
    </source>
</reference>
<accession>A0ABQ9CET4</accession>
<dbReference type="EMBL" id="JAPFFI010000004">
    <property type="protein sequence ID" value="KAJ6396793.1"/>
    <property type="molecule type" value="Genomic_DNA"/>
</dbReference>
<dbReference type="InterPro" id="IPR045121">
    <property type="entry name" value="CoAse"/>
</dbReference>
<dbReference type="Proteomes" id="UP001141253">
    <property type="component" value="Chromosome 4"/>
</dbReference>
<evidence type="ECO:0000313" key="1">
    <source>
        <dbReference type="EMBL" id="KAJ6396793.1"/>
    </source>
</evidence>
<reference evidence="1" key="2">
    <citation type="journal article" date="2023" name="Int. J. Mol. Sci.">
        <title>De Novo Assembly and Annotation of 11 Diverse Shrub Willow (Salix) Genomes Reveals Novel Gene Organization in Sex-Linked Regions.</title>
        <authorList>
            <person name="Hyden B."/>
            <person name="Feng K."/>
            <person name="Yates T.B."/>
            <person name="Jawdy S."/>
            <person name="Cereghino C."/>
            <person name="Smart L.B."/>
            <person name="Muchero W."/>
        </authorList>
    </citation>
    <scope>NUCLEOTIDE SEQUENCE</scope>
    <source>
        <tissue evidence="1">Shoot tip</tissue>
    </source>
</reference>
<comment type="caution">
    <text evidence="1">The sequence shown here is derived from an EMBL/GenBank/DDBJ whole genome shotgun (WGS) entry which is preliminary data.</text>
</comment>
<protein>
    <submittedName>
        <fullName evidence="1">Uncharacterized protein</fullName>
    </submittedName>
</protein>
<proteinExistence type="predicted"/>
<organism evidence="1 2">
    <name type="scientific">Salix suchowensis</name>
    <dbReference type="NCBI Taxonomy" id="1278906"/>
    <lineage>
        <taxon>Eukaryota</taxon>
        <taxon>Viridiplantae</taxon>
        <taxon>Streptophyta</taxon>
        <taxon>Embryophyta</taxon>
        <taxon>Tracheophyta</taxon>
        <taxon>Spermatophyta</taxon>
        <taxon>Magnoliopsida</taxon>
        <taxon>eudicotyledons</taxon>
        <taxon>Gunneridae</taxon>
        <taxon>Pentapetalae</taxon>
        <taxon>rosids</taxon>
        <taxon>fabids</taxon>
        <taxon>Malpighiales</taxon>
        <taxon>Salicaceae</taxon>
        <taxon>Saliceae</taxon>
        <taxon>Salix</taxon>
    </lineage>
</organism>
<gene>
    <name evidence="1" type="ORF">OIU77_021757</name>
</gene>
<sequence length="288" mass="31703">MEIFQASLISSLSISRSLRCFHVTVVPVIGVLFDKKAFNPTPDANEVESVFDGQGMRIILLYPALPESWYVSALDSASEVEAISSSASVEAPGLLVDDRVLVGPVGRVPALGLGSSLVSHASKYSRKNDLGKKALWTLSSSSALSPKTASGRGGWYSPSAERETGWKDGDLNANRLLLSLPSFLKSKAACLEANLSRFIERDIAISKLPLEMFLKNENRREVEDVWMGDKFLYHFFDYQSGEKGFTTWAITAAILIRAATIVYQRPPAFLERRPAFWNGIPDKDLAKL</sequence>
<name>A0ABQ9CET4_9ROSI</name>
<evidence type="ECO:0000313" key="2">
    <source>
        <dbReference type="Proteomes" id="UP001141253"/>
    </source>
</evidence>
<keyword evidence="2" id="KW-1185">Reference proteome</keyword>